<name>A0A7J4KZ13_9ARCH</name>
<gene>
    <name evidence="1" type="ORF">HA227_04995</name>
</gene>
<comment type="caution">
    <text evidence="1">The sequence shown here is derived from an EMBL/GenBank/DDBJ whole genome shotgun (WGS) entry which is preliminary data.</text>
</comment>
<dbReference type="EMBL" id="DUFJ01000109">
    <property type="protein sequence ID" value="HIH33577.1"/>
    <property type="molecule type" value="Genomic_DNA"/>
</dbReference>
<evidence type="ECO:0000313" key="2">
    <source>
        <dbReference type="Proteomes" id="UP000527315"/>
    </source>
</evidence>
<dbReference type="Proteomes" id="UP000527315">
    <property type="component" value="Unassembled WGS sequence"/>
</dbReference>
<sequence length="154" mass="17701">MDAMPVKRSVKHARTLAIAKRLGLKGTLRYKKGYIRADGTTERHHSGQRWGERFESHIDTANRKINLRYGLGTVREFALIRDRAAKHLKELNDELAKTPKRRFIKRAALKSLIAAANDDLVYKTYAAKYAKKAHKEGYAAYIEEMRARPKPKLP</sequence>
<reference evidence="2" key="1">
    <citation type="journal article" date="2020" name="bioRxiv">
        <title>A rank-normalized archaeal taxonomy based on genome phylogeny resolves widespread incomplete and uneven classifications.</title>
        <authorList>
            <person name="Rinke C."/>
            <person name="Chuvochina M."/>
            <person name="Mussig A.J."/>
            <person name="Chaumeil P.-A."/>
            <person name="Waite D.W."/>
            <person name="Whitman W.B."/>
            <person name="Parks D.H."/>
            <person name="Hugenholtz P."/>
        </authorList>
    </citation>
    <scope>NUCLEOTIDE SEQUENCE [LARGE SCALE GENOMIC DNA]</scope>
</reference>
<protein>
    <submittedName>
        <fullName evidence="1">Uncharacterized protein</fullName>
    </submittedName>
</protein>
<organism evidence="1 2">
    <name type="scientific">Candidatus Iainarchaeum sp</name>
    <dbReference type="NCBI Taxonomy" id="3101447"/>
    <lineage>
        <taxon>Archaea</taxon>
        <taxon>Candidatus Iainarchaeota</taxon>
        <taxon>Candidatus Iainarchaeia</taxon>
        <taxon>Candidatus Iainarchaeales</taxon>
        <taxon>Candidatus Iainarchaeaceae</taxon>
        <taxon>Candidatus Iainarchaeum</taxon>
    </lineage>
</organism>
<dbReference type="AlphaFoldDB" id="A0A7J4KZ13"/>
<proteinExistence type="predicted"/>
<accession>A0A7J4KZ13</accession>
<evidence type="ECO:0000313" key="1">
    <source>
        <dbReference type="EMBL" id="HIH33577.1"/>
    </source>
</evidence>